<dbReference type="Proteomes" id="UP001379235">
    <property type="component" value="Unassembled WGS sequence"/>
</dbReference>
<evidence type="ECO:0000313" key="3">
    <source>
        <dbReference type="Proteomes" id="UP001379235"/>
    </source>
</evidence>
<evidence type="ECO:0000256" key="1">
    <source>
        <dbReference type="SAM" id="Phobius"/>
    </source>
</evidence>
<dbReference type="EMBL" id="JBBHJY010000009">
    <property type="protein sequence ID" value="MEJ6011468.1"/>
    <property type="molecule type" value="Genomic_DNA"/>
</dbReference>
<dbReference type="PANTHER" id="PTHR30386:SF28">
    <property type="entry name" value="EXPORTED PROTEIN"/>
    <property type="match status" value="1"/>
</dbReference>
<gene>
    <name evidence="2" type="ORF">WG900_16260</name>
</gene>
<evidence type="ECO:0000313" key="2">
    <source>
        <dbReference type="EMBL" id="MEJ6011468.1"/>
    </source>
</evidence>
<proteinExistence type="predicted"/>
<feature type="transmembrane region" description="Helical" evidence="1">
    <location>
        <begin position="40"/>
        <end position="59"/>
    </location>
</feature>
<accession>A0ABU8SDY3</accession>
<dbReference type="SUPFAM" id="SSF111369">
    <property type="entry name" value="HlyD-like secretion proteins"/>
    <property type="match status" value="1"/>
</dbReference>
<keyword evidence="1" id="KW-1133">Transmembrane helix</keyword>
<comment type="caution">
    <text evidence="2">The sequence shown here is derived from an EMBL/GenBank/DDBJ whole genome shotgun (WGS) entry which is preliminary data.</text>
</comment>
<dbReference type="Gene3D" id="2.40.30.170">
    <property type="match status" value="1"/>
</dbReference>
<keyword evidence="1" id="KW-0812">Transmembrane</keyword>
<keyword evidence="3" id="KW-1185">Reference proteome</keyword>
<dbReference type="InterPro" id="IPR050739">
    <property type="entry name" value="MFP"/>
</dbReference>
<sequence length="418" mass="44575">MDYHVEPRSMAQQLFRSEVIEAGRTRLSGRVIAATPPSSWLYTILALAAFTIALLIAAFGTYSSTTSVRGVVAYDQGVARIYPRTTAEVSRIFVKPGQHVEAGEPLVELAVAQGAQGLAPQLKDLARQDAELARQSDLAGIETISQLAALTQRSAGIDTAIASLQRQLVLAREQVRLAESAARRAESLARDQAATQRQVEDARSTVLARRAEVEAIAEQVAAQRSARQAAVAERTLLTAGGAKSASLIEGQRAALAGEFKALERSDRLVLVAPVAGTVSDLTGEIGQQVKPDASVATIIPVGSKLEIWLYAPTGAVGHARIGNEVRLQFDAFPYRTYGTGSGRIASVSGATIEPTALDPSLKISEPVFKIVTSLQSFAPRVQGGVKMLRPGMTVQGKVMLERRSLWASLFGWGNREPA</sequence>
<organism evidence="2 3">
    <name type="scientific">Novosphingobium aquae</name>
    <dbReference type="NCBI Taxonomy" id="3133435"/>
    <lineage>
        <taxon>Bacteria</taxon>
        <taxon>Pseudomonadati</taxon>
        <taxon>Pseudomonadota</taxon>
        <taxon>Alphaproteobacteria</taxon>
        <taxon>Sphingomonadales</taxon>
        <taxon>Sphingomonadaceae</taxon>
        <taxon>Novosphingobium</taxon>
    </lineage>
</organism>
<dbReference type="RefSeq" id="WP_339968753.1">
    <property type="nucleotide sequence ID" value="NZ_JBBHJY010000009.1"/>
</dbReference>
<name>A0ABU8SDY3_9SPHN</name>
<keyword evidence="1" id="KW-0472">Membrane</keyword>
<protein>
    <submittedName>
        <fullName evidence="2">HlyD family efflux transporter periplasmic adaptor subunit</fullName>
    </submittedName>
</protein>
<reference evidence="2 3" key="1">
    <citation type="submission" date="2024-03" db="EMBL/GenBank/DDBJ databases">
        <authorList>
            <person name="Jo J.-H."/>
        </authorList>
    </citation>
    <scope>NUCLEOTIDE SEQUENCE [LARGE SCALE GENOMIC DNA]</scope>
    <source>
        <strain evidence="2 3">AS3R-12</strain>
    </source>
</reference>
<dbReference type="PRINTS" id="PR01490">
    <property type="entry name" value="RTXTOXIND"/>
</dbReference>
<dbReference type="PANTHER" id="PTHR30386">
    <property type="entry name" value="MEMBRANE FUSION SUBUNIT OF EMRAB-TOLC MULTIDRUG EFFLUX PUMP"/>
    <property type="match status" value="1"/>
</dbReference>